<dbReference type="SUPFAM" id="SSF46894">
    <property type="entry name" value="C-terminal effector domain of the bipartite response regulators"/>
    <property type="match status" value="1"/>
</dbReference>
<dbReference type="PROSITE" id="PS51755">
    <property type="entry name" value="OMPR_PHOB"/>
    <property type="match status" value="1"/>
</dbReference>
<evidence type="ECO:0000256" key="4">
    <source>
        <dbReference type="ARBA" id="ARBA00023015"/>
    </source>
</evidence>
<feature type="DNA-binding region" description="OmpR/PhoB-type" evidence="9">
    <location>
        <begin position="130"/>
        <end position="230"/>
    </location>
</feature>
<dbReference type="GO" id="GO:0005829">
    <property type="term" value="C:cytosol"/>
    <property type="evidence" value="ECO:0007669"/>
    <property type="project" value="TreeGrafter"/>
</dbReference>
<feature type="domain" description="OmpR/PhoB-type" evidence="11">
    <location>
        <begin position="130"/>
        <end position="230"/>
    </location>
</feature>
<evidence type="ECO:0000256" key="3">
    <source>
        <dbReference type="ARBA" id="ARBA00023012"/>
    </source>
</evidence>
<comment type="caution">
    <text evidence="12">The sequence shown here is derived from an EMBL/GenBank/DDBJ whole genome shotgun (WGS) entry which is preliminary data.</text>
</comment>
<evidence type="ECO:0000259" key="10">
    <source>
        <dbReference type="PROSITE" id="PS50110"/>
    </source>
</evidence>
<dbReference type="SUPFAM" id="SSF52172">
    <property type="entry name" value="CheY-like"/>
    <property type="match status" value="1"/>
</dbReference>
<name>A0A9D1AJF0_9FIRM</name>
<reference evidence="12" key="2">
    <citation type="journal article" date="2021" name="PeerJ">
        <title>Extensive microbial diversity within the chicken gut microbiome revealed by metagenomics and culture.</title>
        <authorList>
            <person name="Gilroy R."/>
            <person name="Ravi A."/>
            <person name="Getino M."/>
            <person name="Pursley I."/>
            <person name="Horton D.L."/>
            <person name="Alikhan N.F."/>
            <person name="Baker D."/>
            <person name="Gharbi K."/>
            <person name="Hall N."/>
            <person name="Watson M."/>
            <person name="Adriaenssens E.M."/>
            <person name="Foster-Nyarko E."/>
            <person name="Jarju S."/>
            <person name="Secka A."/>
            <person name="Antonio M."/>
            <person name="Oren A."/>
            <person name="Chaudhuri R.R."/>
            <person name="La Ragione R."/>
            <person name="Hildebrand F."/>
            <person name="Pallen M.J."/>
        </authorList>
    </citation>
    <scope>NUCLEOTIDE SEQUENCE</scope>
    <source>
        <strain evidence="12">CHK184-25365</strain>
    </source>
</reference>
<dbReference type="InterPro" id="IPR001867">
    <property type="entry name" value="OmpR/PhoB-type_DNA-bd"/>
</dbReference>
<dbReference type="PANTHER" id="PTHR48111">
    <property type="entry name" value="REGULATOR OF RPOS"/>
    <property type="match status" value="1"/>
</dbReference>
<dbReference type="SMART" id="SM00862">
    <property type="entry name" value="Trans_reg_C"/>
    <property type="match status" value="1"/>
</dbReference>
<accession>A0A9D1AJF0</accession>
<dbReference type="InterPro" id="IPR011006">
    <property type="entry name" value="CheY-like_superfamily"/>
</dbReference>
<dbReference type="EMBL" id="DVGY01000143">
    <property type="protein sequence ID" value="HIR41428.1"/>
    <property type="molecule type" value="Genomic_DNA"/>
</dbReference>
<dbReference type="Proteomes" id="UP000886749">
    <property type="component" value="Unassembled WGS sequence"/>
</dbReference>
<sequence>MQEKILVVDDEVEIADLTALYLKNEEYQVTVCYTAADARKAIAQGPFDLAVLDVMLPEEDGFSLLRRIRQKYNYPVIMLTAKVEETDKINGLSLGADDYVTKPFRPLELVARIKAQLRRYKRYNTSAPSQELIELGGLTINTATHECTLDQRPLSLTPTEFSILVILCQNRGKVVSAEELFHQIWKDEYFTKSNNSISVHIRHLREKMGDCFESPKYIKTVWGYGYKIEDNSISHC</sequence>
<comment type="function">
    <text evidence="7">May play the central regulatory role in sporulation. It may be an element of the effector pathway responsible for the activation of sporulation genes in response to nutritional stress. Spo0A may act in concert with spo0H (a sigma factor) to control the expression of some genes that are critical to the sporulation process.</text>
</comment>
<dbReference type="GO" id="GO:0006355">
    <property type="term" value="P:regulation of DNA-templated transcription"/>
    <property type="evidence" value="ECO:0007669"/>
    <property type="project" value="InterPro"/>
</dbReference>
<protein>
    <recommendedName>
        <fullName evidence="1">Stage 0 sporulation protein A homolog</fullName>
    </recommendedName>
</protein>
<evidence type="ECO:0000313" key="13">
    <source>
        <dbReference type="Proteomes" id="UP000886749"/>
    </source>
</evidence>
<dbReference type="FunFam" id="3.40.50.2300:FF:000001">
    <property type="entry name" value="DNA-binding response regulator PhoB"/>
    <property type="match status" value="1"/>
</dbReference>
<keyword evidence="4" id="KW-0805">Transcription regulation</keyword>
<organism evidence="12 13">
    <name type="scientific">Candidatus Egerieicola pullicola</name>
    <dbReference type="NCBI Taxonomy" id="2840775"/>
    <lineage>
        <taxon>Bacteria</taxon>
        <taxon>Bacillati</taxon>
        <taxon>Bacillota</taxon>
        <taxon>Clostridia</taxon>
        <taxon>Eubacteriales</taxon>
        <taxon>Oscillospiraceae</taxon>
        <taxon>Oscillospiraceae incertae sedis</taxon>
        <taxon>Candidatus Egerieicola</taxon>
    </lineage>
</organism>
<reference evidence="12" key="1">
    <citation type="submission" date="2020-10" db="EMBL/GenBank/DDBJ databases">
        <authorList>
            <person name="Gilroy R."/>
        </authorList>
    </citation>
    <scope>NUCLEOTIDE SEQUENCE</scope>
    <source>
        <strain evidence="12">CHK184-25365</strain>
    </source>
</reference>
<proteinExistence type="predicted"/>
<evidence type="ECO:0000256" key="8">
    <source>
        <dbReference type="PROSITE-ProRule" id="PRU00169"/>
    </source>
</evidence>
<dbReference type="CDD" id="cd00383">
    <property type="entry name" value="trans_reg_C"/>
    <property type="match status" value="1"/>
</dbReference>
<dbReference type="GO" id="GO:0032993">
    <property type="term" value="C:protein-DNA complex"/>
    <property type="evidence" value="ECO:0007669"/>
    <property type="project" value="TreeGrafter"/>
</dbReference>
<dbReference type="AlphaFoldDB" id="A0A9D1AJF0"/>
<dbReference type="InterPro" id="IPR036388">
    <property type="entry name" value="WH-like_DNA-bd_sf"/>
</dbReference>
<dbReference type="FunFam" id="1.10.10.10:FF:000018">
    <property type="entry name" value="DNA-binding response regulator ResD"/>
    <property type="match status" value="1"/>
</dbReference>
<evidence type="ECO:0000256" key="2">
    <source>
        <dbReference type="ARBA" id="ARBA00022553"/>
    </source>
</evidence>
<evidence type="ECO:0000259" key="11">
    <source>
        <dbReference type="PROSITE" id="PS51755"/>
    </source>
</evidence>
<dbReference type="InterPro" id="IPR039420">
    <property type="entry name" value="WalR-like"/>
</dbReference>
<dbReference type="Pfam" id="PF00072">
    <property type="entry name" value="Response_reg"/>
    <property type="match status" value="1"/>
</dbReference>
<evidence type="ECO:0000256" key="7">
    <source>
        <dbReference type="ARBA" id="ARBA00024867"/>
    </source>
</evidence>
<evidence type="ECO:0000256" key="1">
    <source>
        <dbReference type="ARBA" id="ARBA00018672"/>
    </source>
</evidence>
<dbReference type="CDD" id="cd17574">
    <property type="entry name" value="REC_OmpR"/>
    <property type="match status" value="1"/>
</dbReference>
<dbReference type="PROSITE" id="PS50110">
    <property type="entry name" value="RESPONSE_REGULATORY"/>
    <property type="match status" value="1"/>
</dbReference>
<evidence type="ECO:0000256" key="6">
    <source>
        <dbReference type="ARBA" id="ARBA00023163"/>
    </source>
</evidence>
<evidence type="ECO:0000256" key="5">
    <source>
        <dbReference type="ARBA" id="ARBA00023125"/>
    </source>
</evidence>
<dbReference type="PANTHER" id="PTHR48111:SF2">
    <property type="entry name" value="RESPONSE REGULATOR SAER"/>
    <property type="match status" value="1"/>
</dbReference>
<dbReference type="GO" id="GO:0000156">
    <property type="term" value="F:phosphorelay response regulator activity"/>
    <property type="evidence" value="ECO:0007669"/>
    <property type="project" value="TreeGrafter"/>
</dbReference>
<keyword evidence="6" id="KW-0804">Transcription</keyword>
<dbReference type="InterPro" id="IPR001789">
    <property type="entry name" value="Sig_transdc_resp-reg_receiver"/>
</dbReference>
<dbReference type="Gene3D" id="6.10.250.690">
    <property type="match status" value="1"/>
</dbReference>
<feature type="modified residue" description="4-aspartylphosphate" evidence="8">
    <location>
        <position position="53"/>
    </location>
</feature>
<dbReference type="Pfam" id="PF00486">
    <property type="entry name" value="Trans_reg_C"/>
    <property type="match status" value="1"/>
</dbReference>
<dbReference type="SMART" id="SM00448">
    <property type="entry name" value="REC"/>
    <property type="match status" value="1"/>
</dbReference>
<dbReference type="GO" id="GO:0000976">
    <property type="term" value="F:transcription cis-regulatory region binding"/>
    <property type="evidence" value="ECO:0007669"/>
    <property type="project" value="TreeGrafter"/>
</dbReference>
<dbReference type="Gene3D" id="3.40.50.2300">
    <property type="match status" value="1"/>
</dbReference>
<keyword evidence="2 8" id="KW-0597">Phosphoprotein</keyword>
<evidence type="ECO:0000313" key="12">
    <source>
        <dbReference type="EMBL" id="HIR41428.1"/>
    </source>
</evidence>
<dbReference type="InterPro" id="IPR016032">
    <property type="entry name" value="Sig_transdc_resp-reg_C-effctor"/>
</dbReference>
<keyword evidence="5 9" id="KW-0238">DNA-binding</keyword>
<evidence type="ECO:0000256" key="9">
    <source>
        <dbReference type="PROSITE-ProRule" id="PRU01091"/>
    </source>
</evidence>
<dbReference type="Gene3D" id="1.10.10.10">
    <property type="entry name" value="Winged helix-like DNA-binding domain superfamily/Winged helix DNA-binding domain"/>
    <property type="match status" value="1"/>
</dbReference>
<feature type="domain" description="Response regulatory" evidence="10">
    <location>
        <begin position="4"/>
        <end position="117"/>
    </location>
</feature>
<gene>
    <name evidence="12" type="ORF">IAB36_06350</name>
</gene>
<keyword evidence="3" id="KW-0902">Two-component regulatory system</keyword>